<feature type="transmembrane region" description="Helical" evidence="1">
    <location>
        <begin position="47"/>
        <end position="67"/>
    </location>
</feature>
<reference evidence="2" key="1">
    <citation type="submission" date="2021-02" db="EMBL/GenBank/DDBJ databases">
        <authorList>
            <person name="Palmer J.M."/>
        </authorList>
    </citation>
    <scope>NUCLEOTIDE SEQUENCE</scope>
    <source>
        <strain evidence="2">SCRP734</strain>
    </source>
</reference>
<proteinExistence type="predicted"/>
<dbReference type="Proteomes" id="UP000694044">
    <property type="component" value="Unassembled WGS sequence"/>
</dbReference>
<gene>
    <name evidence="2" type="ORF">PHYPSEUDO_008244</name>
</gene>
<keyword evidence="1" id="KW-0812">Transmembrane</keyword>
<evidence type="ECO:0000313" key="3">
    <source>
        <dbReference type="Proteomes" id="UP000694044"/>
    </source>
</evidence>
<dbReference type="OrthoDB" id="68481at2759"/>
<comment type="caution">
    <text evidence="2">The sequence shown here is derived from an EMBL/GenBank/DDBJ whole genome shotgun (WGS) entry which is preliminary data.</text>
</comment>
<protein>
    <submittedName>
        <fullName evidence="2">Uncharacterized protein</fullName>
    </submittedName>
</protein>
<evidence type="ECO:0000256" key="1">
    <source>
        <dbReference type="SAM" id="Phobius"/>
    </source>
</evidence>
<keyword evidence="1" id="KW-0472">Membrane</keyword>
<keyword evidence="3" id="KW-1185">Reference proteome</keyword>
<dbReference type="AlphaFoldDB" id="A0A8T1VEX1"/>
<feature type="transmembrane region" description="Helical" evidence="1">
    <location>
        <begin position="131"/>
        <end position="153"/>
    </location>
</feature>
<keyword evidence="1" id="KW-1133">Transmembrane helix</keyword>
<name>A0A8T1VEX1_9STRA</name>
<sequence length="228" mass="25999">MLKKVYSELMILGLIGLASKILKEVAPIDSYSKPIVAFQVAFQVADLIIFSFAIVLILQATCIFFQLHEHSQRANLPTTEDLAEELDKQNDPRRPRCWFGKRTSAATLEKEIKYRLLRHTFLLDLELGYDLVKLLVVSGWTLVVVNVLALVYIHHCVQQLLVHAGYSQDRTKLAAKLREIARYEDTAWGDESAEDALETMHNVHKAREENEAKRKKSRAYARVTCACS</sequence>
<evidence type="ECO:0000313" key="2">
    <source>
        <dbReference type="EMBL" id="KAG7379715.1"/>
    </source>
</evidence>
<accession>A0A8T1VEX1</accession>
<organism evidence="2 3">
    <name type="scientific">Phytophthora pseudosyringae</name>
    <dbReference type="NCBI Taxonomy" id="221518"/>
    <lineage>
        <taxon>Eukaryota</taxon>
        <taxon>Sar</taxon>
        <taxon>Stramenopiles</taxon>
        <taxon>Oomycota</taxon>
        <taxon>Peronosporomycetes</taxon>
        <taxon>Peronosporales</taxon>
        <taxon>Peronosporaceae</taxon>
        <taxon>Phytophthora</taxon>
    </lineage>
</organism>
<dbReference type="EMBL" id="JAGDFM010000333">
    <property type="protein sequence ID" value="KAG7379715.1"/>
    <property type="molecule type" value="Genomic_DNA"/>
</dbReference>